<dbReference type="GO" id="GO:0022625">
    <property type="term" value="C:cytosolic large ribosomal subunit"/>
    <property type="evidence" value="ECO:0007669"/>
    <property type="project" value="TreeGrafter"/>
</dbReference>
<reference evidence="8 9" key="1">
    <citation type="submission" date="2017-06" db="EMBL/GenBank/DDBJ databases">
        <title>Novel microbial phyla capable of carbon fixation and sulfur reduction in deep-sea sediments.</title>
        <authorList>
            <person name="Huang J."/>
            <person name="Baker B."/>
            <person name="Wang Y."/>
        </authorList>
    </citation>
    <scope>NUCLEOTIDE SEQUENCE [LARGE SCALE GENOMIC DNA]</scope>
    <source>
        <strain evidence="8">B3_TA06</strain>
    </source>
</reference>
<name>A0A532V4B4_UNCT6</name>
<dbReference type="InterPro" id="IPR001196">
    <property type="entry name" value="Ribosomal_uL15_CS"/>
</dbReference>
<evidence type="ECO:0000313" key="9">
    <source>
        <dbReference type="Proteomes" id="UP000317778"/>
    </source>
</evidence>
<dbReference type="PROSITE" id="PS00475">
    <property type="entry name" value="RIBOSOMAL_L15"/>
    <property type="match status" value="1"/>
</dbReference>
<feature type="compositionally biased region" description="Basic residues" evidence="6">
    <location>
        <begin position="59"/>
        <end position="82"/>
    </location>
</feature>
<dbReference type="InterPro" id="IPR021131">
    <property type="entry name" value="Ribosomal_uL15/eL18"/>
</dbReference>
<keyword evidence="3 4" id="KW-0687">Ribonucleoprotein</keyword>
<dbReference type="AlphaFoldDB" id="A0A532V4B4"/>
<dbReference type="GO" id="GO:0006412">
    <property type="term" value="P:translation"/>
    <property type="evidence" value="ECO:0007669"/>
    <property type="project" value="UniProtKB-UniRule"/>
</dbReference>
<dbReference type="EMBL" id="NJBO01000012">
    <property type="protein sequence ID" value="TKJ41972.1"/>
    <property type="molecule type" value="Genomic_DNA"/>
</dbReference>
<evidence type="ECO:0000256" key="1">
    <source>
        <dbReference type="ARBA" id="ARBA00007320"/>
    </source>
</evidence>
<gene>
    <name evidence="4" type="primary">rplO</name>
    <name evidence="8" type="ORF">CEE36_07925</name>
</gene>
<comment type="function">
    <text evidence="4">Binds to the 23S rRNA.</text>
</comment>
<dbReference type="InterPro" id="IPR030878">
    <property type="entry name" value="Ribosomal_uL15"/>
</dbReference>
<dbReference type="NCBIfam" id="TIGR01071">
    <property type="entry name" value="rplO_bact"/>
    <property type="match status" value="1"/>
</dbReference>
<evidence type="ECO:0000256" key="2">
    <source>
        <dbReference type="ARBA" id="ARBA00022980"/>
    </source>
</evidence>
<evidence type="ECO:0000256" key="5">
    <source>
        <dbReference type="RuleBase" id="RU003888"/>
    </source>
</evidence>
<keyword evidence="2 4" id="KW-0689">Ribosomal protein</keyword>
<dbReference type="InterPro" id="IPR036227">
    <property type="entry name" value="Ribosomal_uL15/eL18_sf"/>
</dbReference>
<dbReference type="Pfam" id="PF00828">
    <property type="entry name" value="Ribosomal_L27A"/>
    <property type="match status" value="1"/>
</dbReference>
<dbReference type="HAMAP" id="MF_01341">
    <property type="entry name" value="Ribosomal_uL15"/>
    <property type="match status" value="1"/>
</dbReference>
<dbReference type="InterPro" id="IPR005749">
    <property type="entry name" value="Ribosomal_uL15_bac-type"/>
</dbReference>
<dbReference type="PANTHER" id="PTHR12934:SF11">
    <property type="entry name" value="LARGE RIBOSOMAL SUBUNIT PROTEIN UL15M"/>
    <property type="match status" value="1"/>
</dbReference>
<evidence type="ECO:0000256" key="4">
    <source>
        <dbReference type="HAMAP-Rule" id="MF_01341"/>
    </source>
</evidence>
<dbReference type="Proteomes" id="UP000317778">
    <property type="component" value="Unassembled WGS sequence"/>
</dbReference>
<keyword evidence="4" id="KW-0699">rRNA-binding</keyword>
<dbReference type="PANTHER" id="PTHR12934">
    <property type="entry name" value="50S RIBOSOMAL PROTEIN L15"/>
    <property type="match status" value="1"/>
</dbReference>
<feature type="compositionally biased region" description="Basic residues" evidence="6">
    <location>
        <begin position="7"/>
        <end position="18"/>
    </location>
</feature>
<sequence length="158" mass="17552">MAELLKRHPKAHKRRRRLGTGPASGRGGTCGRGNKGAGQRSGKEHGPKFEGGQMPLMRRIPKRGMQKGKKINRMHRAKGSRRRRYQVINFVRLASWDPAEPVTPESLAKHGCIRHSDRPVKLLARGELKQPLEIKVHAASAKAQKIVEKAGGKLEVNP</sequence>
<feature type="region of interest" description="Disordered" evidence="6">
    <location>
        <begin position="1"/>
        <end position="82"/>
    </location>
</feature>
<comment type="subunit">
    <text evidence="4">Part of the 50S ribosomal subunit.</text>
</comment>
<comment type="similarity">
    <text evidence="1 4 5">Belongs to the universal ribosomal protein uL15 family.</text>
</comment>
<dbReference type="SUPFAM" id="SSF52080">
    <property type="entry name" value="Ribosomal proteins L15p and L18e"/>
    <property type="match status" value="1"/>
</dbReference>
<evidence type="ECO:0000256" key="3">
    <source>
        <dbReference type="ARBA" id="ARBA00023274"/>
    </source>
</evidence>
<dbReference type="GO" id="GO:0019843">
    <property type="term" value="F:rRNA binding"/>
    <property type="evidence" value="ECO:0007669"/>
    <property type="project" value="UniProtKB-UniRule"/>
</dbReference>
<protein>
    <recommendedName>
        <fullName evidence="4">Large ribosomal subunit protein uL15</fullName>
    </recommendedName>
</protein>
<dbReference type="GO" id="GO:0003735">
    <property type="term" value="F:structural constituent of ribosome"/>
    <property type="evidence" value="ECO:0007669"/>
    <property type="project" value="InterPro"/>
</dbReference>
<evidence type="ECO:0000256" key="6">
    <source>
        <dbReference type="SAM" id="MobiDB-lite"/>
    </source>
</evidence>
<evidence type="ECO:0000259" key="7">
    <source>
        <dbReference type="Pfam" id="PF00828"/>
    </source>
</evidence>
<comment type="caution">
    <text evidence="8">The sequence shown here is derived from an EMBL/GenBank/DDBJ whole genome shotgun (WGS) entry which is preliminary data.</text>
</comment>
<proteinExistence type="inferred from homology"/>
<feature type="compositionally biased region" description="Gly residues" evidence="6">
    <location>
        <begin position="22"/>
        <end position="36"/>
    </location>
</feature>
<evidence type="ECO:0000313" key="8">
    <source>
        <dbReference type="EMBL" id="TKJ41972.1"/>
    </source>
</evidence>
<feature type="domain" description="Large ribosomal subunit protein uL15/eL18" evidence="7">
    <location>
        <begin position="88"/>
        <end position="154"/>
    </location>
</feature>
<dbReference type="Gene3D" id="3.100.10.10">
    <property type="match status" value="1"/>
</dbReference>
<organism evidence="8 9">
    <name type="scientific">candidate division TA06 bacterium B3_TA06</name>
    <dbReference type="NCBI Taxonomy" id="2012487"/>
    <lineage>
        <taxon>Bacteria</taxon>
        <taxon>Bacteria division TA06</taxon>
    </lineage>
</organism>
<keyword evidence="4" id="KW-0694">RNA-binding</keyword>
<accession>A0A532V4B4</accession>